<keyword evidence="1" id="KW-1133">Transmembrane helix</keyword>
<dbReference type="PROSITE" id="PS50883">
    <property type="entry name" value="EAL"/>
    <property type="match status" value="1"/>
</dbReference>
<dbReference type="CDD" id="cd01949">
    <property type="entry name" value="GGDEF"/>
    <property type="match status" value="1"/>
</dbReference>
<dbReference type="Gene3D" id="3.30.70.270">
    <property type="match status" value="1"/>
</dbReference>
<dbReference type="InterPro" id="IPR029787">
    <property type="entry name" value="Nucleotide_cyclase"/>
</dbReference>
<dbReference type="SUPFAM" id="SSF55073">
    <property type="entry name" value="Nucleotide cyclase"/>
    <property type="match status" value="1"/>
</dbReference>
<dbReference type="AlphaFoldDB" id="A0A5P9JY00"/>
<feature type="domain" description="GGDEF" evidence="3">
    <location>
        <begin position="365"/>
        <end position="498"/>
    </location>
</feature>
<feature type="transmembrane region" description="Helical" evidence="1">
    <location>
        <begin position="64"/>
        <end position="85"/>
    </location>
</feature>
<dbReference type="InterPro" id="IPR000014">
    <property type="entry name" value="PAS"/>
</dbReference>
<dbReference type="InterPro" id="IPR001633">
    <property type="entry name" value="EAL_dom"/>
</dbReference>
<evidence type="ECO:0000256" key="1">
    <source>
        <dbReference type="SAM" id="Phobius"/>
    </source>
</evidence>
<keyword evidence="1" id="KW-0812">Transmembrane</keyword>
<dbReference type="PROSITE" id="PS50887">
    <property type="entry name" value="GGDEF"/>
    <property type="match status" value="1"/>
</dbReference>
<dbReference type="InterPro" id="IPR043128">
    <property type="entry name" value="Rev_trsase/Diguanyl_cyclase"/>
</dbReference>
<dbReference type="Pfam" id="PF00989">
    <property type="entry name" value="PAS"/>
    <property type="match status" value="1"/>
</dbReference>
<dbReference type="SMART" id="SM00267">
    <property type="entry name" value="GGDEF"/>
    <property type="match status" value="1"/>
</dbReference>
<feature type="transmembrane region" description="Helical" evidence="1">
    <location>
        <begin position="166"/>
        <end position="186"/>
    </location>
</feature>
<keyword evidence="1" id="KW-0472">Membrane</keyword>
<dbReference type="SMART" id="SM00052">
    <property type="entry name" value="EAL"/>
    <property type="match status" value="1"/>
</dbReference>
<dbReference type="NCBIfam" id="TIGR00254">
    <property type="entry name" value="GGDEF"/>
    <property type="match status" value="1"/>
</dbReference>
<evidence type="ECO:0000259" key="2">
    <source>
        <dbReference type="PROSITE" id="PS50883"/>
    </source>
</evidence>
<dbReference type="NCBIfam" id="TIGR00229">
    <property type="entry name" value="sensory_box"/>
    <property type="match status" value="1"/>
</dbReference>
<dbReference type="SUPFAM" id="SSF55785">
    <property type="entry name" value="PYP-like sensor domain (PAS domain)"/>
    <property type="match status" value="1"/>
</dbReference>
<evidence type="ECO:0000313" key="5">
    <source>
        <dbReference type="Proteomes" id="UP000325614"/>
    </source>
</evidence>
<dbReference type="Gene3D" id="3.30.450.20">
    <property type="entry name" value="PAS domain"/>
    <property type="match status" value="1"/>
</dbReference>
<dbReference type="PANTHER" id="PTHR44757:SF2">
    <property type="entry name" value="BIOFILM ARCHITECTURE MAINTENANCE PROTEIN MBAA"/>
    <property type="match status" value="1"/>
</dbReference>
<dbReference type="InterPro" id="IPR052155">
    <property type="entry name" value="Biofilm_reg_signaling"/>
</dbReference>
<protein>
    <submittedName>
        <fullName evidence="4">EAL domain-containing protein</fullName>
    </submittedName>
</protein>
<dbReference type="KEGG" id="mico:GDR74_16815"/>
<dbReference type="SUPFAM" id="SSF141868">
    <property type="entry name" value="EAL domain-like"/>
    <property type="match status" value="1"/>
</dbReference>
<keyword evidence="5" id="KW-1185">Reference proteome</keyword>
<dbReference type="EMBL" id="CP045423">
    <property type="protein sequence ID" value="QFU17742.1"/>
    <property type="molecule type" value="Genomic_DNA"/>
</dbReference>
<sequence length="766" mass="83690">MPEASSPSLTLFGGEFSASDREAAFQASRLPETLRHVRLLFLLSAALNILFLVSDWRFFGTPQFHVAVPARLAVVLSALLCLWLLGRASDFRQAQRAMILWEWTTAPAVAGLVSSHSEIALFAVLLLPSIYYLVVPTAFRWAVVSGTACSIMLLVGYTYPGRDGSTAFGLVLGVAILNAALILALIRSNRLRRTEWFVSEALRRAHGEIAESKAMFETMFKTVPIPLVVVRMDGAIVDTNEAGMRYFGAHWRALGIQSIDEIYVDPSDRQKFLEMLKRSGHVHDFETTIRLADGSVRNVLLAGKLLELGGVPHIMSAVVDITDRKAAEARSWRAAGHDALTDLPNRALFQSRFELELAEAERQKAAVVLLLIDLDDFKVVNDTHGHEAGDALLRAAAERLRGMAQAGDTAARLEGDEFAFVVTGDNSLVRARMLAERILGEIGRPVQHGAVTLSCHASIGIARYPAHDDKPADLMKDAGLALSAAKASGKNRVALYSPDMRLRIEHKASVVQGIQEALQRGQIVPFYQPKIDLVSGCVIGFEALARWRHPRHGILTPSAFSSALEDPELSVEIGETMLRQVGADIHRWLSQNVDCGRVAVNLSSVQFNWVGLANRFLNILRTADVPRERLEVEITETVFLGRSTAHVAKALKQFHDSGIRIALDDFGTGYASLIHLKQFPVDDIKIDQSFIRDLETDSDNAAIVLALIELGASLGMTVVAEGVETTAQARFLKSKGCQQAQGNLFAAPMPAGNVPAFLQGWTAPPL</sequence>
<dbReference type="PANTHER" id="PTHR44757">
    <property type="entry name" value="DIGUANYLATE CYCLASE DGCP"/>
    <property type="match status" value="1"/>
</dbReference>
<dbReference type="Gene3D" id="3.20.20.450">
    <property type="entry name" value="EAL domain"/>
    <property type="match status" value="1"/>
</dbReference>
<feature type="transmembrane region" description="Helical" evidence="1">
    <location>
        <begin position="142"/>
        <end position="160"/>
    </location>
</feature>
<dbReference type="Pfam" id="PF00990">
    <property type="entry name" value="GGDEF"/>
    <property type="match status" value="1"/>
</dbReference>
<dbReference type="SMART" id="SM00091">
    <property type="entry name" value="PAS"/>
    <property type="match status" value="1"/>
</dbReference>
<dbReference type="InterPro" id="IPR000160">
    <property type="entry name" value="GGDEF_dom"/>
</dbReference>
<dbReference type="InterPro" id="IPR013767">
    <property type="entry name" value="PAS_fold"/>
</dbReference>
<reference evidence="4 5" key="1">
    <citation type="submission" date="2019-10" db="EMBL/GenBank/DDBJ databases">
        <title>Isolation, Identification of Microvirga thermotolerans HR1, a novel thermophilic bacterium and Comparative Genomics of the genus Microvirga.</title>
        <authorList>
            <person name="Li J."/>
            <person name="Zhang W."/>
            <person name="Lin M."/>
            <person name="Wang J."/>
        </authorList>
    </citation>
    <scope>NUCLEOTIDE SEQUENCE [LARGE SCALE GENOMIC DNA]</scope>
    <source>
        <strain evidence="4 5">HR1</strain>
    </source>
</reference>
<evidence type="ECO:0000259" key="3">
    <source>
        <dbReference type="PROSITE" id="PS50887"/>
    </source>
</evidence>
<evidence type="ECO:0000313" key="4">
    <source>
        <dbReference type="EMBL" id="QFU17742.1"/>
    </source>
</evidence>
<gene>
    <name evidence="4" type="ORF">GDR74_16815</name>
</gene>
<dbReference type="Pfam" id="PF00563">
    <property type="entry name" value="EAL"/>
    <property type="match status" value="1"/>
</dbReference>
<dbReference type="GO" id="GO:0006355">
    <property type="term" value="P:regulation of DNA-templated transcription"/>
    <property type="evidence" value="ECO:0007669"/>
    <property type="project" value="InterPro"/>
</dbReference>
<proteinExistence type="predicted"/>
<organism evidence="4 5">
    <name type="scientific">Microvirga thermotolerans</name>
    <dbReference type="NCBI Taxonomy" id="2651334"/>
    <lineage>
        <taxon>Bacteria</taxon>
        <taxon>Pseudomonadati</taxon>
        <taxon>Pseudomonadota</taxon>
        <taxon>Alphaproteobacteria</taxon>
        <taxon>Hyphomicrobiales</taxon>
        <taxon>Methylobacteriaceae</taxon>
        <taxon>Microvirga</taxon>
    </lineage>
</organism>
<dbReference type="InterPro" id="IPR035965">
    <property type="entry name" value="PAS-like_dom_sf"/>
</dbReference>
<feature type="transmembrane region" description="Helical" evidence="1">
    <location>
        <begin position="39"/>
        <end position="58"/>
    </location>
</feature>
<accession>A0A5P9JY00</accession>
<feature type="domain" description="EAL" evidence="2">
    <location>
        <begin position="507"/>
        <end position="762"/>
    </location>
</feature>
<dbReference type="Proteomes" id="UP000325614">
    <property type="component" value="Chromosome"/>
</dbReference>
<dbReference type="CDD" id="cd00130">
    <property type="entry name" value="PAS"/>
    <property type="match status" value="1"/>
</dbReference>
<name>A0A5P9JY00_9HYPH</name>
<dbReference type="CDD" id="cd01948">
    <property type="entry name" value="EAL"/>
    <property type="match status" value="1"/>
</dbReference>
<dbReference type="InterPro" id="IPR035919">
    <property type="entry name" value="EAL_sf"/>
</dbReference>
<dbReference type="RefSeq" id="WP_152587373.1">
    <property type="nucleotide sequence ID" value="NZ_CP045423.1"/>
</dbReference>